<keyword evidence="3" id="KW-1185">Reference proteome</keyword>
<dbReference type="Pfam" id="PF05050">
    <property type="entry name" value="Methyltransf_21"/>
    <property type="match status" value="1"/>
</dbReference>
<gene>
    <name evidence="2" type="ordered locus">Desal_0277</name>
</gene>
<dbReference type="EMBL" id="CP001649">
    <property type="protein sequence ID" value="ACS78344.1"/>
    <property type="molecule type" value="Genomic_DNA"/>
</dbReference>
<keyword evidence="2" id="KW-0489">Methyltransferase</keyword>
<dbReference type="eggNOG" id="COG0500">
    <property type="taxonomic scope" value="Bacteria"/>
</dbReference>
<dbReference type="PANTHER" id="PTHR34203">
    <property type="entry name" value="METHYLTRANSFERASE, FKBM FAMILY PROTEIN"/>
    <property type="match status" value="1"/>
</dbReference>
<dbReference type="PANTHER" id="PTHR34203:SF15">
    <property type="entry name" value="SLL1173 PROTEIN"/>
    <property type="match status" value="1"/>
</dbReference>
<dbReference type="HOGENOM" id="CLU_556350_0_0_7"/>
<dbReference type="SUPFAM" id="SSF53335">
    <property type="entry name" value="S-adenosyl-L-methionine-dependent methyltransferases"/>
    <property type="match status" value="2"/>
</dbReference>
<evidence type="ECO:0000259" key="1">
    <source>
        <dbReference type="Pfam" id="PF05050"/>
    </source>
</evidence>
<dbReference type="Gene3D" id="3.40.50.150">
    <property type="entry name" value="Vaccinia Virus protein VP39"/>
    <property type="match status" value="2"/>
</dbReference>
<dbReference type="GO" id="GO:0008168">
    <property type="term" value="F:methyltransferase activity"/>
    <property type="evidence" value="ECO:0007669"/>
    <property type="project" value="UniProtKB-KW"/>
</dbReference>
<sequence>MSCFQVNIHIVKTLTIIGLIVSRQEILEQLKKNNGAWRIIPSVIKNDQGEPEFDMLLANAEMQDPGTASLNFRETRCGGFEYASRAFLHAHLEPGDLFIDVGAHFGLYTLTAAKKYPGKINVLAIEPHPENLKRLSMWCEFNECVQNVKIAQCAASSQSGQSELIQNSSMGHSLVPQPGNRNQGKPISVRLETIDNIVRQAGFMDSKERIFLKIDTEGHELATLMGGLDILKTGRVAAIIWEKGHFHNSEKGIKEFASIMGLLRDMGYESYRFPHEDMGGPLVPYSPSHELCNVISIDRSLTPLPVYDQPWTAHTIMSPSMRPPVSENFMIGFTEQLIKDKKTDCGRWSRWDMLGTEADLRAGMAGQLVPENSSVLDAGAGMMLLRDYIPESSTYTPLDIVARNRNTIIADLNQQQFPEQDFDVICALYLLEFIHEPQLFLDWSFKHADKLILIYHPLVPGREVSKRRQAGFFNDFNINKLKLMVEKAGWKEVRISDITFGQACFECLK</sequence>
<accession>C6BWA0</accession>
<dbReference type="GO" id="GO:0032259">
    <property type="term" value="P:methylation"/>
    <property type="evidence" value="ECO:0007669"/>
    <property type="project" value="UniProtKB-KW"/>
</dbReference>
<dbReference type="KEGG" id="dsa:Desal_0277"/>
<proteinExistence type="predicted"/>
<reference evidence="2 3" key="1">
    <citation type="submission" date="2009-06" db="EMBL/GenBank/DDBJ databases">
        <title>Complete sequence of Desulfovibrio salexigens DSM 2638.</title>
        <authorList>
            <consortium name="US DOE Joint Genome Institute"/>
            <person name="Lucas S."/>
            <person name="Copeland A."/>
            <person name="Lapidus A."/>
            <person name="Glavina del Rio T."/>
            <person name="Tice H."/>
            <person name="Bruce D."/>
            <person name="Goodwin L."/>
            <person name="Pitluck S."/>
            <person name="Munk A.C."/>
            <person name="Brettin T."/>
            <person name="Detter J.C."/>
            <person name="Han C."/>
            <person name="Tapia R."/>
            <person name="Larimer F."/>
            <person name="Land M."/>
            <person name="Hauser L."/>
            <person name="Kyrpides N."/>
            <person name="Anderson I."/>
            <person name="Wall J.D."/>
            <person name="Arkin A.P."/>
            <person name="Dehal P."/>
            <person name="Chivian D."/>
            <person name="Giles B."/>
            <person name="Hazen T.C."/>
        </authorList>
    </citation>
    <scope>NUCLEOTIDE SEQUENCE [LARGE SCALE GENOMIC DNA]</scope>
    <source>
        <strain evidence="3">ATCC 14822 / DSM 2638 / NCIMB 8403 / VKM B-1763</strain>
    </source>
</reference>
<evidence type="ECO:0000313" key="3">
    <source>
        <dbReference type="Proteomes" id="UP000002601"/>
    </source>
</evidence>
<keyword evidence="2" id="KW-0808">Transferase</keyword>
<dbReference type="NCBIfam" id="TIGR01444">
    <property type="entry name" value="fkbM_fam"/>
    <property type="match status" value="1"/>
</dbReference>
<dbReference type="InterPro" id="IPR006342">
    <property type="entry name" value="FkbM_mtfrase"/>
</dbReference>
<dbReference type="InterPro" id="IPR029063">
    <property type="entry name" value="SAM-dependent_MTases_sf"/>
</dbReference>
<feature type="domain" description="Methyltransferase FkbM" evidence="1">
    <location>
        <begin position="100"/>
        <end position="269"/>
    </location>
</feature>
<evidence type="ECO:0000313" key="2">
    <source>
        <dbReference type="EMBL" id="ACS78344.1"/>
    </source>
</evidence>
<organism evidence="2 3">
    <name type="scientific">Maridesulfovibrio salexigens (strain ATCC 14822 / DSM 2638 / NCIMB 8403 / VKM B-1763)</name>
    <name type="common">Desulfovibrio salexigens</name>
    <dbReference type="NCBI Taxonomy" id="526222"/>
    <lineage>
        <taxon>Bacteria</taxon>
        <taxon>Pseudomonadati</taxon>
        <taxon>Thermodesulfobacteriota</taxon>
        <taxon>Desulfovibrionia</taxon>
        <taxon>Desulfovibrionales</taxon>
        <taxon>Desulfovibrionaceae</taxon>
        <taxon>Maridesulfovibrio</taxon>
    </lineage>
</organism>
<dbReference type="InterPro" id="IPR052514">
    <property type="entry name" value="SAM-dependent_MTase"/>
</dbReference>
<dbReference type="STRING" id="526222.Desal_0277"/>
<dbReference type="AlphaFoldDB" id="C6BWA0"/>
<dbReference type="Proteomes" id="UP000002601">
    <property type="component" value="Chromosome"/>
</dbReference>
<name>C6BWA0_MARSD</name>
<protein>
    <submittedName>
        <fullName evidence="2">Methyltransferase FkbM family</fullName>
    </submittedName>
</protein>